<dbReference type="EMBL" id="JBHUNF010000010">
    <property type="protein sequence ID" value="MFD2675482.1"/>
    <property type="molecule type" value="Genomic_DNA"/>
</dbReference>
<evidence type="ECO:0000256" key="1">
    <source>
        <dbReference type="ARBA" id="ARBA00022729"/>
    </source>
</evidence>
<sequence>MNNSPATADQPKKNWFARHKVLTVIGVLVLIGAIGSGMNQNKKDAADSGSQTAAGQQAAQSKEPPAGDAAPADAPAEDTAMPGIGQPAQAGDFEFTVTEVETGVASVGGEYFSEDAQGQFVLVHVNVTNVGDKAETLTSSLQKLVDDQGREHEADSSAAIYIEDSNTLYERVNPGNSVSGVLVFDIPADATPVSVKLQQGFNSSVEVSLK</sequence>
<feature type="region of interest" description="Disordered" evidence="2">
    <location>
        <begin position="40"/>
        <end position="88"/>
    </location>
</feature>
<protein>
    <submittedName>
        <fullName evidence="5">DUF4352 domain-containing protein</fullName>
    </submittedName>
</protein>
<keyword evidence="6" id="KW-1185">Reference proteome</keyword>
<evidence type="ECO:0000259" key="4">
    <source>
        <dbReference type="Pfam" id="PF11611"/>
    </source>
</evidence>
<dbReference type="RefSeq" id="WP_066059288.1">
    <property type="nucleotide sequence ID" value="NZ_JBHUNF010000010.1"/>
</dbReference>
<name>A0ABW5RK73_9MICO</name>
<dbReference type="InterPro" id="IPR029051">
    <property type="entry name" value="DUF4352"/>
</dbReference>
<keyword evidence="3" id="KW-0812">Transmembrane</keyword>
<dbReference type="InterPro" id="IPR029050">
    <property type="entry name" value="Immunoprotect_excell_Ig-like"/>
</dbReference>
<dbReference type="Gene3D" id="2.60.40.1240">
    <property type="match status" value="1"/>
</dbReference>
<comment type="caution">
    <text evidence="5">The sequence shown here is derived from an EMBL/GenBank/DDBJ whole genome shotgun (WGS) entry which is preliminary data.</text>
</comment>
<evidence type="ECO:0000256" key="3">
    <source>
        <dbReference type="SAM" id="Phobius"/>
    </source>
</evidence>
<feature type="transmembrane region" description="Helical" evidence="3">
    <location>
        <begin position="21"/>
        <end position="38"/>
    </location>
</feature>
<feature type="compositionally biased region" description="Low complexity" evidence="2">
    <location>
        <begin position="47"/>
        <end position="82"/>
    </location>
</feature>
<accession>A0ABW5RK73</accession>
<keyword evidence="3" id="KW-0472">Membrane</keyword>
<evidence type="ECO:0000313" key="6">
    <source>
        <dbReference type="Proteomes" id="UP001597453"/>
    </source>
</evidence>
<gene>
    <name evidence="5" type="ORF">ACFSUQ_09280</name>
</gene>
<dbReference type="Proteomes" id="UP001597453">
    <property type="component" value="Unassembled WGS sequence"/>
</dbReference>
<evidence type="ECO:0000256" key="2">
    <source>
        <dbReference type="SAM" id="MobiDB-lite"/>
    </source>
</evidence>
<dbReference type="Pfam" id="PF11611">
    <property type="entry name" value="DUF4352"/>
    <property type="match status" value="1"/>
</dbReference>
<feature type="domain" description="DUF4352" evidence="4">
    <location>
        <begin position="83"/>
        <end position="201"/>
    </location>
</feature>
<reference evidence="6" key="1">
    <citation type="journal article" date="2019" name="Int. J. Syst. Evol. Microbiol.">
        <title>The Global Catalogue of Microorganisms (GCM) 10K type strain sequencing project: providing services to taxonomists for standard genome sequencing and annotation.</title>
        <authorList>
            <consortium name="The Broad Institute Genomics Platform"/>
            <consortium name="The Broad Institute Genome Sequencing Center for Infectious Disease"/>
            <person name="Wu L."/>
            <person name="Ma J."/>
        </authorList>
    </citation>
    <scope>NUCLEOTIDE SEQUENCE [LARGE SCALE GENOMIC DNA]</scope>
    <source>
        <strain evidence="6">TISTR 1511</strain>
    </source>
</reference>
<keyword evidence="1" id="KW-0732">Signal</keyword>
<evidence type="ECO:0000313" key="5">
    <source>
        <dbReference type="EMBL" id="MFD2675482.1"/>
    </source>
</evidence>
<organism evidence="5 6">
    <name type="scientific">Gulosibacter bifidus</name>
    <dbReference type="NCBI Taxonomy" id="272239"/>
    <lineage>
        <taxon>Bacteria</taxon>
        <taxon>Bacillati</taxon>
        <taxon>Actinomycetota</taxon>
        <taxon>Actinomycetes</taxon>
        <taxon>Micrococcales</taxon>
        <taxon>Microbacteriaceae</taxon>
        <taxon>Gulosibacter</taxon>
    </lineage>
</organism>
<proteinExistence type="predicted"/>
<keyword evidence="3" id="KW-1133">Transmembrane helix</keyword>